<name>A0A919VSA9_9ACTN</name>
<protein>
    <submittedName>
        <fullName evidence="2">Uncharacterized protein</fullName>
    </submittedName>
</protein>
<dbReference type="Proteomes" id="UP000681340">
    <property type="component" value="Unassembled WGS sequence"/>
</dbReference>
<organism evidence="2 3">
    <name type="scientific">Actinoplanes auranticolor</name>
    <dbReference type="NCBI Taxonomy" id="47988"/>
    <lineage>
        <taxon>Bacteria</taxon>
        <taxon>Bacillati</taxon>
        <taxon>Actinomycetota</taxon>
        <taxon>Actinomycetes</taxon>
        <taxon>Micromonosporales</taxon>
        <taxon>Micromonosporaceae</taxon>
        <taxon>Actinoplanes</taxon>
    </lineage>
</organism>
<evidence type="ECO:0000256" key="1">
    <source>
        <dbReference type="SAM" id="SignalP"/>
    </source>
</evidence>
<dbReference type="AlphaFoldDB" id="A0A919VSA9"/>
<dbReference type="RefSeq" id="WP_212991791.1">
    <property type="nucleotide sequence ID" value="NZ_BAABEA010000006.1"/>
</dbReference>
<dbReference type="EMBL" id="BOQL01000048">
    <property type="protein sequence ID" value="GIM74022.1"/>
    <property type="molecule type" value="Genomic_DNA"/>
</dbReference>
<gene>
    <name evidence="2" type="ORF">Aau02nite_58790</name>
</gene>
<evidence type="ECO:0000313" key="3">
    <source>
        <dbReference type="Proteomes" id="UP000681340"/>
    </source>
</evidence>
<sequence>MAGTTYSREFTVKKTALIGALTATGLALTALAATPAAAAAADPILAGQRQVVIKPIPSFESIVGIDSKGRLNLTDGEPAYGLFVLSPVGQKFQIKTAKPGDGKKAACIGIRSNGSNPLTAVAATCDSRRAGQLFTLVKQAKKDNGRATYGIHNAGAFLQYFPRTGLIAEELGDSNLATTFSFVDNGPAPKLPK</sequence>
<reference evidence="2" key="1">
    <citation type="submission" date="2021-03" db="EMBL/GenBank/DDBJ databases">
        <title>Whole genome shotgun sequence of Actinoplanes auranticolor NBRC 12245.</title>
        <authorList>
            <person name="Komaki H."/>
            <person name="Tamura T."/>
        </authorList>
    </citation>
    <scope>NUCLEOTIDE SEQUENCE</scope>
    <source>
        <strain evidence="2">NBRC 12245</strain>
    </source>
</reference>
<keyword evidence="1" id="KW-0732">Signal</keyword>
<evidence type="ECO:0000313" key="2">
    <source>
        <dbReference type="EMBL" id="GIM74022.1"/>
    </source>
</evidence>
<proteinExistence type="predicted"/>
<keyword evidence="3" id="KW-1185">Reference proteome</keyword>
<feature type="signal peptide" evidence="1">
    <location>
        <begin position="1"/>
        <end position="32"/>
    </location>
</feature>
<feature type="chain" id="PRO_5037011501" evidence="1">
    <location>
        <begin position="33"/>
        <end position="193"/>
    </location>
</feature>
<comment type="caution">
    <text evidence="2">The sequence shown here is derived from an EMBL/GenBank/DDBJ whole genome shotgun (WGS) entry which is preliminary data.</text>
</comment>
<accession>A0A919VSA9</accession>